<protein>
    <submittedName>
        <fullName evidence="2">Uncharacterized protein</fullName>
    </submittedName>
</protein>
<feature type="compositionally biased region" description="Polar residues" evidence="1">
    <location>
        <begin position="16"/>
        <end position="28"/>
    </location>
</feature>
<evidence type="ECO:0000313" key="3">
    <source>
        <dbReference type="Proteomes" id="UP000011607"/>
    </source>
</evidence>
<comment type="caution">
    <text evidence="2">The sequence shown here is derived from an EMBL/GenBank/DDBJ whole genome shotgun (WGS) entry which is preliminary data.</text>
</comment>
<keyword evidence="3" id="KW-1185">Reference proteome</keyword>
<evidence type="ECO:0000256" key="1">
    <source>
        <dbReference type="SAM" id="MobiDB-lite"/>
    </source>
</evidence>
<dbReference type="STRING" id="1227454.C446_06305"/>
<name>M0M5R1_9EURY</name>
<feature type="compositionally biased region" description="Basic residues" evidence="1">
    <location>
        <begin position="61"/>
        <end position="74"/>
    </location>
</feature>
<feature type="region of interest" description="Disordered" evidence="1">
    <location>
        <begin position="1"/>
        <end position="74"/>
    </location>
</feature>
<dbReference type="AlphaFoldDB" id="M0M5R1"/>
<sequence length="74" mass="8635">MPTLAHERDRRHRRPTPQSGDSVPSNSPRHIEPIDRSPRPTTHTRMIRTRFESAKTDAPIPKRHRHDAMKVIGR</sequence>
<proteinExistence type="predicted"/>
<reference evidence="2 3" key="1">
    <citation type="journal article" date="2014" name="PLoS Genet.">
        <title>Phylogenetically driven sequencing of extremely halophilic archaea reveals strategies for static and dynamic osmo-response.</title>
        <authorList>
            <person name="Becker E.A."/>
            <person name="Seitzer P.M."/>
            <person name="Tritt A."/>
            <person name="Larsen D."/>
            <person name="Krusor M."/>
            <person name="Yao A.I."/>
            <person name="Wu D."/>
            <person name="Madern D."/>
            <person name="Eisen J.A."/>
            <person name="Darling A.E."/>
            <person name="Facciotti M.T."/>
        </authorList>
    </citation>
    <scope>NUCLEOTIDE SEQUENCE [LARGE SCALE GENOMIC DNA]</scope>
    <source>
        <strain evidence="2 3">JCM 10879</strain>
    </source>
</reference>
<dbReference type="Proteomes" id="UP000011607">
    <property type="component" value="Unassembled WGS sequence"/>
</dbReference>
<organism evidence="2 3">
    <name type="scientific">Halobiforma nitratireducens JCM 10879</name>
    <dbReference type="NCBI Taxonomy" id="1227454"/>
    <lineage>
        <taxon>Archaea</taxon>
        <taxon>Methanobacteriati</taxon>
        <taxon>Methanobacteriota</taxon>
        <taxon>Stenosarchaea group</taxon>
        <taxon>Halobacteria</taxon>
        <taxon>Halobacteriales</taxon>
        <taxon>Natrialbaceae</taxon>
        <taxon>Halobiforma</taxon>
    </lineage>
</organism>
<evidence type="ECO:0000313" key="2">
    <source>
        <dbReference type="EMBL" id="EMA41147.1"/>
    </source>
</evidence>
<dbReference type="EMBL" id="AOMA01000067">
    <property type="protein sequence ID" value="EMA41147.1"/>
    <property type="molecule type" value="Genomic_DNA"/>
</dbReference>
<feature type="compositionally biased region" description="Basic and acidic residues" evidence="1">
    <location>
        <begin position="29"/>
        <end position="38"/>
    </location>
</feature>
<accession>M0M5R1</accession>
<gene>
    <name evidence="2" type="ORF">C446_06305</name>
</gene>